<sequence>MASPVKKQTFESLPFYTDITNVKDGMFLFIKDGKAYQYPLEMLGVQKVAQGVVIRDAAYELEAAAATDWYLGLSQPETDLTIKPDGVLGAFRYTLNLTILQGTGANKINWPSNVKFPHDAYPVLSYQKGKSDMITLTTIDGGYTWKGGVSGTGYTEWVETP</sequence>
<gene>
    <name evidence="1" type="ORF">ACEC001_1250</name>
</gene>
<accession>A0A7D4VCA9</accession>
<dbReference type="EMBL" id="MN445185">
    <property type="protein sequence ID" value="QKN85963.1"/>
    <property type="molecule type" value="Genomic_DNA"/>
</dbReference>
<evidence type="ECO:0000313" key="1">
    <source>
        <dbReference type="EMBL" id="QKN85963.1"/>
    </source>
</evidence>
<dbReference type="Proteomes" id="UP000515779">
    <property type="component" value="Segment"/>
</dbReference>
<protein>
    <submittedName>
        <fullName evidence="1">Uncharacterized protein</fullName>
    </submittedName>
</protein>
<proteinExistence type="predicted"/>
<organism evidence="1 2">
    <name type="scientific">Escherichia phage vB_EcoM_EC001</name>
    <dbReference type="NCBI Taxonomy" id="2739754"/>
    <lineage>
        <taxon>Viruses</taxon>
        <taxon>Duplodnaviria</taxon>
        <taxon>Heunggongvirae</taxon>
        <taxon>Uroviricota</taxon>
        <taxon>Caudoviricetes</taxon>
        <taxon>Chimalliviridae</taxon>
        <taxon>Seoulvirus</taxon>
        <taxon>Seoulvirus SPN3US</taxon>
    </lineage>
</organism>
<name>A0A7D4VCA9_9CAUD</name>
<evidence type="ECO:0000313" key="2">
    <source>
        <dbReference type="Proteomes" id="UP000515779"/>
    </source>
</evidence>
<reference evidence="1 2" key="1">
    <citation type="submission" date="2019-09" db="EMBL/GenBank/DDBJ databases">
        <authorList>
            <person name="Lin J."/>
            <person name="Cucic S."/>
            <person name="Klem A."/>
            <person name="Kropinski A."/>
            <person name="Anany H."/>
        </authorList>
    </citation>
    <scope>NUCLEOTIDE SEQUENCE [LARGE SCALE GENOMIC DNA]</scope>
</reference>